<keyword evidence="6" id="KW-0539">Nucleus</keyword>
<dbReference type="GO" id="GO:0005829">
    <property type="term" value="C:cytosol"/>
    <property type="evidence" value="ECO:0007669"/>
    <property type="project" value="TreeGrafter"/>
</dbReference>
<evidence type="ECO:0000256" key="6">
    <source>
        <dbReference type="ARBA" id="ARBA00023242"/>
    </source>
</evidence>
<comment type="caution">
    <text evidence="9">The sequence shown here is derived from an EMBL/GenBank/DDBJ whole genome shotgun (WGS) entry which is preliminary data.</text>
</comment>
<dbReference type="PROSITE" id="PS50166">
    <property type="entry name" value="IMPORTIN_B_NT"/>
    <property type="match status" value="1"/>
</dbReference>
<accession>A0A9W5WTP9</accession>
<reference evidence="9" key="1">
    <citation type="submission" date="2019-12" db="EMBL/GenBank/DDBJ databases">
        <title>Genome sequence of Babesia ovis.</title>
        <authorList>
            <person name="Yamagishi J."/>
            <person name="Sevinc F."/>
            <person name="Xuan X."/>
        </authorList>
    </citation>
    <scope>NUCLEOTIDE SEQUENCE</scope>
    <source>
        <strain evidence="9">Selcuk</strain>
    </source>
</reference>
<gene>
    <name evidence="9" type="ORF">BaOVIS_004130</name>
</gene>
<evidence type="ECO:0000256" key="5">
    <source>
        <dbReference type="ARBA" id="ARBA00022927"/>
    </source>
</evidence>
<keyword evidence="4" id="KW-0963">Cytoplasm</keyword>
<dbReference type="Gene3D" id="1.25.10.10">
    <property type="entry name" value="Leucine-rich Repeat Variant"/>
    <property type="match status" value="1"/>
</dbReference>
<evidence type="ECO:0000256" key="3">
    <source>
        <dbReference type="ARBA" id="ARBA00022448"/>
    </source>
</evidence>
<keyword evidence="5" id="KW-0653">Protein transport</keyword>
<comment type="subcellular location">
    <subcellularLocation>
        <location evidence="2">Cytoplasm</location>
    </subcellularLocation>
    <subcellularLocation>
        <location evidence="1">Nucleus</location>
    </subcellularLocation>
</comment>
<dbReference type="GO" id="GO:0031267">
    <property type="term" value="F:small GTPase binding"/>
    <property type="evidence" value="ECO:0007669"/>
    <property type="project" value="InterPro"/>
</dbReference>
<evidence type="ECO:0000256" key="4">
    <source>
        <dbReference type="ARBA" id="ARBA00022490"/>
    </source>
</evidence>
<dbReference type="GO" id="GO:0005635">
    <property type="term" value="C:nuclear envelope"/>
    <property type="evidence" value="ECO:0007669"/>
    <property type="project" value="TreeGrafter"/>
</dbReference>
<dbReference type="EMBL" id="BLIY01000003">
    <property type="protein sequence ID" value="GFE53009.1"/>
    <property type="molecule type" value="Genomic_DNA"/>
</dbReference>
<protein>
    <submittedName>
        <fullName evidence="9">Importin-beta N-terminal domain-containing protein</fullName>
    </submittedName>
</protein>
<sequence>MSVDNILSLEAIHRALEGSLRQEQTLRKQSEDYLFKITTLKGAIPLLLQLISTDRVDDTVRLAGAIKLKNLVLTQWRDDKALCPEDRAALWDNIYDAIISVGPGNDAIRRQCFETLRHIVYNADETNVRHLICRLKTDIEQRSNGDRLISALRVLRKLMYRYEYHNAGLTDEVNAIVDAFFDKLLKVAQDASKAGLDSPEAATCIHMVLKVYYSMGLLTSPTTKTVENTLQAWMALVEFVLDNPVPWNVAFTPGTRPMLPYAELPDEEESRLRALPRFKCLKWAMHILTKYMSRQIPRKENKDDGKKHFARYIKDNYAEAFTKKLLVLMQAESTGNAVLTNHVHHKIWTYLKYAVSFPAIYNAAIKPCAPIIVQMLFQTFSCNVNDEQAYAEDPESYIQSCADVSFQLLSPRGTAADFIKDACKLRRADFVPIVISAARDVFGNRETPVSVVYGVMCLIGHAASSVLQNTKKSSGKRASNQGEISQEQLLDGEAFIAAYVLPLLGSPDKWLRMRGAWLCGRVVMTTVVWRDPQNLLKVYSKLVEMLNDEEVIVSVMATGSVLAFFHNDDDTLQKTILEFLPHLLQSLFKLMERIELETVVSTLDEIVDKYSVAVLPFGAQITENVCNALWNSLSCGGALTGDADDLSNDEQILARWSMVQTLTSIVRLAAEADAKEMNPIDCEMFAKITQRTVELLMSLYEKLDIDRLMDYLDDLALILGYLAKIAKKVVLYIGEEKAAAMGVRFDALWNILALCMKSIGGYHELDGTADGEVPVIMAELSVLRDPVRSLLAHAPGGFTFDMAVQIYTLCQRASIADDKQHAERLMADIFEICIKSRACDRILQPAAKELIQSVMEEYDAIKNTPMYYKSRIRYLSVLLLYSCGETPPLKSIEKADELIQLVVHASRGERSKYMKKLYIMCLSALIQVGVMYSGGESLAEAIDKISLEDTGFADGDMGSEIDDEDFDTDSVDYDYYSDEDDEDDYEDEDYDDSDYDEEDFDDGCSPLDDEAVMQMKRMIMEGRHKA</sequence>
<dbReference type="Pfam" id="PF03810">
    <property type="entry name" value="IBN_N"/>
    <property type="match status" value="1"/>
</dbReference>
<dbReference type="GO" id="GO:0006606">
    <property type="term" value="P:protein import into nucleus"/>
    <property type="evidence" value="ECO:0007669"/>
    <property type="project" value="TreeGrafter"/>
</dbReference>
<proteinExistence type="predicted"/>
<dbReference type="InterPro" id="IPR001494">
    <property type="entry name" value="Importin-beta_N"/>
</dbReference>
<dbReference type="SUPFAM" id="SSF48371">
    <property type="entry name" value="ARM repeat"/>
    <property type="match status" value="1"/>
</dbReference>
<dbReference type="InterPro" id="IPR016024">
    <property type="entry name" value="ARM-type_fold"/>
</dbReference>
<dbReference type="PANTHER" id="PTHR10997:SF18">
    <property type="entry name" value="D-IMPORTIN 7_RANBP7"/>
    <property type="match status" value="1"/>
</dbReference>
<dbReference type="AlphaFoldDB" id="A0A9W5WTP9"/>
<evidence type="ECO:0000256" key="1">
    <source>
        <dbReference type="ARBA" id="ARBA00004123"/>
    </source>
</evidence>
<dbReference type="InterPro" id="IPR011989">
    <property type="entry name" value="ARM-like"/>
</dbReference>
<evidence type="ECO:0000256" key="7">
    <source>
        <dbReference type="SAM" id="MobiDB-lite"/>
    </source>
</evidence>
<name>A0A9W5WTP9_BABOV</name>
<evidence type="ECO:0000313" key="9">
    <source>
        <dbReference type="EMBL" id="GFE53009.1"/>
    </source>
</evidence>
<evidence type="ECO:0000256" key="2">
    <source>
        <dbReference type="ARBA" id="ARBA00004496"/>
    </source>
</evidence>
<feature type="compositionally biased region" description="Acidic residues" evidence="7">
    <location>
        <begin position="957"/>
        <end position="1006"/>
    </location>
</feature>
<feature type="domain" description="Importin N-terminal" evidence="8">
    <location>
        <begin position="30"/>
        <end position="100"/>
    </location>
</feature>
<evidence type="ECO:0000313" key="10">
    <source>
        <dbReference type="Proteomes" id="UP001057455"/>
    </source>
</evidence>
<organism evidence="9 10">
    <name type="scientific">Babesia ovis</name>
    <dbReference type="NCBI Taxonomy" id="5869"/>
    <lineage>
        <taxon>Eukaryota</taxon>
        <taxon>Sar</taxon>
        <taxon>Alveolata</taxon>
        <taxon>Apicomplexa</taxon>
        <taxon>Aconoidasida</taxon>
        <taxon>Piroplasmida</taxon>
        <taxon>Babesiidae</taxon>
        <taxon>Babesia</taxon>
    </lineage>
</organism>
<keyword evidence="10" id="KW-1185">Reference proteome</keyword>
<dbReference type="PANTHER" id="PTHR10997">
    <property type="entry name" value="IMPORTIN-7, 8, 11"/>
    <property type="match status" value="1"/>
</dbReference>
<dbReference type="Proteomes" id="UP001057455">
    <property type="component" value="Unassembled WGS sequence"/>
</dbReference>
<keyword evidence="3" id="KW-0813">Transport</keyword>
<dbReference type="OrthoDB" id="760868at2759"/>
<feature type="region of interest" description="Disordered" evidence="7">
    <location>
        <begin position="953"/>
        <end position="1006"/>
    </location>
</feature>
<evidence type="ECO:0000259" key="8">
    <source>
        <dbReference type="PROSITE" id="PS50166"/>
    </source>
</evidence>